<evidence type="ECO:0000313" key="1">
    <source>
        <dbReference type="EMBL" id="OHV96216.1"/>
    </source>
</evidence>
<comment type="caution">
    <text evidence="1">The sequence shown here is derived from an EMBL/GenBank/DDBJ whole genome shotgun (WGS) entry which is preliminary data.</text>
</comment>
<reference evidence="1 2" key="1">
    <citation type="submission" date="2015-06" db="EMBL/GenBank/DDBJ databases">
        <title>Draft genome sequencing of a biphenyl-degrading bacterium, Janthinobacterium lividum MEG1.</title>
        <authorList>
            <person name="Shimodaira J."/>
            <person name="Hatta T."/>
        </authorList>
    </citation>
    <scope>NUCLEOTIDE SEQUENCE [LARGE SCALE GENOMIC DNA]</scope>
    <source>
        <strain evidence="1 2">MEG1</strain>
    </source>
</reference>
<dbReference type="RefSeq" id="WP_071077711.1">
    <property type="nucleotide sequence ID" value="NZ_LFKP01000008.1"/>
</dbReference>
<dbReference type="AlphaFoldDB" id="A0A1S1U7G4"/>
<accession>A0A1S1U7G4</accession>
<dbReference type="Proteomes" id="UP000179840">
    <property type="component" value="Unassembled WGS sequence"/>
</dbReference>
<organism evidence="1 2">
    <name type="scientific">Janthinobacterium lividum</name>
    <dbReference type="NCBI Taxonomy" id="29581"/>
    <lineage>
        <taxon>Bacteria</taxon>
        <taxon>Pseudomonadati</taxon>
        <taxon>Pseudomonadota</taxon>
        <taxon>Betaproteobacteria</taxon>
        <taxon>Burkholderiales</taxon>
        <taxon>Oxalobacteraceae</taxon>
        <taxon>Janthinobacterium</taxon>
    </lineage>
</organism>
<name>A0A1S1U7G4_9BURK</name>
<sequence>MTLNTLHSFDDHILDVGFAQVSDGWRGEYRIERGGATIHRDQTRKVESTPGLAESAALEDAEAWVERSQGTTVAVNAGVYEMGSQQIARESRKWIKENLHDTSNFLEIFQVAQLIASPGRK</sequence>
<protein>
    <submittedName>
        <fullName evidence="1">Uncharacterized protein</fullName>
    </submittedName>
</protein>
<dbReference type="EMBL" id="LFKP01000008">
    <property type="protein sequence ID" value="OHV96216.1"/>
    <property type="molecule type" value="Genomic_DNA"/>
</dbReference>
<evidence type="ECO:0000313" key="2">
    <source>
        <dbReference type="Proteomes" id="UP000179840"/>
    </source>
</evidence>
<proteinExistence type="predicted"/>
<gene>
    <name evidence="1" type="ORF">AKG95_15585</name>
</gene>